<keyword evidence="3" id="KW-1185">Reference proteome</keyword>
<evidence type="ECO:0000313" key="3">
    <source>
        <dbReference type="Proteomes" id="UP000063429"/>
    </source>
</evidence>
<dbReference type="Proteomes" id="UP000063429">
    <property type="component" value="Chromosome"/>
</dbReference>
<reference evidence="3" key="1">
    <citation type="journal article" date="2015" name="Genome Announc.">
        <title>Complete Genome Sequence of Herbaspirillum hiltneri N3 (DSM 17495), Isolated from Surface-Sterilized Wheat Roots.</title>
        <authorList>
            <person name="Guizelini D."/>
            <person name="Saizaki P.M."/>
            <person name="Coimbra N.A."/>
            <person name="Weiss V.A."/>
            <person name="Faoro H."/>
            <person name="Sfeir M.Z."/>
            <person name="Baura V.A."/>
            <person name="Monteiro R.A."/>
            <person name="Chubatsu L.S."/>
            <person name="Souza E.M."/>
            <person name="Cruz L.M."/>
            <person name="Pedrosa F.O."/>
            <person name="Raittz R.T."/>
            <person name="Marchaukoski J.N."/>
            <person name="Steffens M.B."/>
        </authorList>
    </citation>
    <scope>NUCLEOTIDE SEQUENCE [LARGE SCALE GENOMIC DNA]</scope>
    <source>
        <strain evidence="3">N3</strain>
    </source>
</reference>
<accession>A0ABN4I2M3</accession>
<organism evidence="2 3">
    <name type="scientific">Herbaspirillum hiltneri N3</name>
    <dbReference type="NCBI Taxonomy" id="1262470"/>
    <lineage>
        <taxon>Bacteria</taxon>
        <taxon>Pseudomonadati</taxon>
        <taxon>Pseudomonadota</taxon>
        <taxon>Betaproteobacteria</taxon>
        <taxon>Burkholderiales</taxon>
        <taxon>Oxalobacteraceae</taxon>
        <taxon>Herbaspirillum</taxon>
    </lineage>
</organism>
<evidence type="ECO:0000256" key="1">
    <source>
        <dbReference type="SAM" id="MobiDB-lite"/>
    </source>
</evidence>
<protein>
    <submittedName>
        <fullName evidence="2">Uncharacterized protein</fullName>
    </submittedName>
</protein>
<name>A0ABN4I2M3_9BURK</name>
<feature type="compositionally biased region" description="Polar residues" evidence="1">
    <location>
        <begin position="1"/>
        <end position="18"/>
    </location>
</feature>
<evidence type="ECO:0000313" key="2">
    <source>
        <dbReference type="EMBL" id="AKZ65233.1"/>
    </source>
</evidence>
<feature type="region of interest" description="Disordered" evidence="1">
    <location>
        <begin position="70"/>
        <end position="96"/>
    </location>
</feature>
<gene>
    <name evidence="2" type="ORF">F506_08090</name>
</gene>
<proteinExistence type="predicted"/>
<feature type="region of interest" description="Disordered" evidence="1">
    <location>
        <begin position="1"/>
        <end position="21"/>
    </location>
</feature>
<sequence length="266" mass="30077">MQINRFGNGQLEQPTAQQVRPHAKNWIKNGAEKAGAGATDFAPTDAVRSEAGFKDGISFRSRSLLQRIFSPLRQKSQEKSSSQASRRNKYDKSRQVVSDDDIDEELFAPVMDTLAFLRNNSGRDGRFQVQDMLAEDFDPVQRYNVLAEALERVDNEPMSMVQKIALRNALMEMMSDLYEKHMHELRRALLENDVLVNSLEALAADEAARNLPSTRDLRFLIGAKSKGREDLPLTPLTMLKALIKNFGAHKCMKVMTGLRSRMMIGF</sequence>
<dbReference type="EMBL" id="CP011409">
    <property type="protein sequence ID" value="AKZ65233.1"/>
    <property type="molecule type" value="Genomic_DNA"/>
</dbReference>